<dbReference type="Gene3D" id="3.20.20.60">
    <property type="entry name" value="Phosphoenolpyruvate-binding domains"/>
    <property type="match status" value="1"/>
</dbReference>
<evidence type="ECO:0000313" key="5">
    <source>
        <dbReference type="Proteomes" id="UP000239203"/>
    </source>
</evidence>
<comment type="cofactor">
    <cofactor evidence="1">
        <name>Mg(2+)</name>
        <dbReference type="ChEBI" id="CHEBI:18420"/>
    </cofactor>
</comment>
<dbReference type="OrthoDB" id="9808769at2"/>
<name>A0A2S6GGR5_9PSEU</name>
<dbReference type="RefSeq" id="WP_104482050.1">
    <property type="nucleotide sequence ID" value="NZ_CP154825.1"/>
</dbReference>
<keyword evidence="4" id="KW-0456">Lyase</keyword>
<evidence type="ECO:0000256" key="1">
    <source>
        <dbReference type="ARBA" id="ARBA00001946"/>
    </source>
</evidence>
<sequence length="351" mass="37377">MRTTLDGALLAGLAAELAQFDAERARRLPGPSGGRLPVHTCLVPADQATEDLPAWWGALALAALDRHAPDAAALAGIIGLPPDLASAVYAEVRAKLADEPVEDLRLDFAVGYRAHDTEDAEALRAAALLEVWSLPSAGIRIGPFDTPERYRRSVRTLDLVVTALGRAPALTFPGVTGRTQVRVLVQVLEVLERRLGLPDGELRFEIQVESPDAVIDHEGRVAVPGLVAAGEGRVVGLHFAAHDYAVACGLTPAPDHPACDYARHTLQVGAAGTGVWLSDGSADLLPFGDAVESGWRAHYAQVRRAQAHGFPRGWDVHPAQLVTRYAAVQTQCGLETTALRLPAARYGLVEQ</sequence>
<dbReference type="InterPro" id="IPR054255">
    <property type="entry name" value="DUF6986"/>
</dbReference>
<comment type="caution">
    <text evidence="4">The sequence shown here is derived from an EMBL/GenBank/DDBJ whole genome shotgun (WGS) entry which is preliminary data.</text>
</comment>
<dbReference type="GO" id="GO:0016829">
    <property type="term" value="F:lyase activity"/>
    <property type="evidence" value="ECO:0007669"/>
    <property type="project" value="UniProtKB-KW"/>
</dbReference>
<dbReference type="Pfam" id="PF22484">
    <property type="entry name" value="DUF6986"/>
    <property type="match status" value="1"/>
</dbReference>
<dbReference type="Proteomes" id="UP000239203">
    <property type="component" value="Unassembled WGS sequence"/>
</dbReference>
<organism evidence="4 5">
    <name type="scientific">Actinokineospora auranticolor</name>
    <dbReference type="NCBI Taxonomy" id="155976"/>
    <lineage>
        <taxon>Bacteria</taxon>
        <taxon>Bacillati</taxon>
        <taxon>Actinomycetota</taxon>
        <taxon>Actinomycetes</taxon>
        <taxon>Pseudonocardiales</taxon>
        <taxon>Pseudonocardiaceae</taxon>
        <taxon>Actinokineospora</taxon>
    </lineage>
</organism>
<dbReference type="SUPFAM" id="SSF51621">
    <property type="entry name" value="Phosphoenolpyruvate/pyruvate domain"/>
    <property type="match status" value="1"/>
</dbReference>
<dbReference type="GO" id="GO:0006107">
    <property type="term" value="P:oxaloacetate metabolic process"/>
    <property type="evidence" value="ECO:0007669"/>
    <property type="project" value="TreeGrafter"/>
</dbReference>
<reference evidence="4 5" key="1">
    <citation type="submission" date="2018-02" db="EMBL/GenBank/DDBJ databases">
        <title>Genomic Encyclopedia of Archaeal and Bacterial Type Strains, Phase II (KMG-II): from individual species to whole genera.</title>
        <authorList>
            <person name="Goeker M."/>
        </authorList>
    </citation>
    <scope>NUCLEOTIDE SEQUENCE [LARGE SCALE GENOMIC DNA]</scope>
    <source>
        <strain evidence="4 5">YU 961-1</strain>
    </source>
</reference>
<keyword evidence="5" id="KW-1185">Reference proteome</keyword>
<dbReference type="InterPro" id="IPR040442">
    <property type="entry name" value="Pyrv_kinase-like_dom_sf"/>
</dbReference>
<dbReference type="EMBL" id="PTIX01000020">
    <property type="protein sequence ID" value="PPK64385.1"/>
    <property type="molecule type" value="Genomic_DNA"/>
</dbReference>
<evidence type="ECO:0000256" key="3">
    <source>
        <dbReference type="ARBA" id="ARBA00022842"/>
    </source>
</evidence>
<keyword evidence="3" id="KW-0460">Magnesium</keyword>
<protein>
    <submittedName>
        <fullName evidence="4">Citrate lyase beta subunit</fullName>
    </submittedName>
</protein>
<dbReference type="AlphaFoldDB" id="A0A2S6GGR5"/>
<dbReference type="PANTHER" id="PTHR32308">
    <property type="entry name" value="LYASE BETA SUBUNIT, PUTATIVE (AFU_ORTHOLOGUE AFUA_4G13030)-RELATED"/>
    <property type="match status" value="1"/>
</dbReference>
<accession>A0A2S6GGR5</accession>
<evidence type="ECO:0000256" key="2">
    <source>
        <dbReference type="ARBA" id="ARBA00022723"/>
    </source>
</evidence>
<gene>
    <name evidence="4" type="ORF">CLV40_120108</name>
</gene>
<dbReference type="InterPro" id="IPR015813">
    <property type="entry name" value="Pyrv/PenolPyrv_kinase-like_dom"/>
</dbReference>
<proteinExistence type="predicted"/>
<evidence type="ECO:0000313" key="4">
    <source>
        <dbReference type="EMBL" id="PPK64385.1"/>
    </source>
</evidence>
<dbReference type="GO" id="GO:0000287">
    <property type="term" value="F:magnesium ion binding"/>
    <property type="evidence" value="ECO:0007669"/>
    <property type="project" value="TreeGrafter"/>
</dbReference>
<dbReference type="PANTHER" id="PTHR32308:SF10">
    <property type="entry name" value="CITRATE LYASE SUBUNIT BETA"/>
    <property type="match status" value="1"/>
</dbReference>
<keyword evidence="2" id="KW-0479">Metal-binding</keyword>